<proteinExistence type="inferred from homology"/>
<dbReference type="Pfam" id="PF07385">
    <property type="entry name" value="Lyx_isomer"/>
    <property type="match status" value="1"/>
</dbReference>
<evidence type="ECO:0000313" key="10">
    <source>
        <dbReference type="Proteomes" id="UP000274920"/>
    </source>
</evidence>
<protein>
    <recommendedName>
        <fullName evidence="8">D-lyxose ketol-isomerase</fullName>
        <ecNumber evidence="8">5.3.1.15</ecNumber>
    </recommendedName>
</protein>
<evidence type="ECO:0000256" key="6">
    <source>
        <dbReference type="ARBA" id="ARBA00044907"/>
    </source>
</evidence>
<comment type="cofactor">
    <cofactor evidence="1">
        <name>Mn(2+)</name>
        <dbReference type="ChEBI" id="CHEBI:29035"/>
    </cofactor>
</comment>
<comment type="catalytic activity">
    <reaction evidence="6">
        <text>D-lyxose = D-xylulose</text>
        <dbReference type="Rhea" id="RHEA:14201"/>
        <dbReference type="ChEBI" id="CHEBI:16789"/>
        <dbReference type="ChEBI" id="CHEBI:17140"/>
        <dbReference type="EC" id="5.3.1.15"/>
    </reaction>
</comment>
<keyword evidence="4 9" id="KW-0413">Isomerase</keyword>
<dbReference type="InterPro" id="IPR010864">
    <property type="entry name" value="D-lyxose_isomer"/>
</dbReference>
<evidence type="ECO:0000313" key="9">
    <source>
        <dbReference type="EMBL" id="RRK30848.1"/>
    </source>
</evidence>
<gene>
    <name evidence="9" type="ORF">EBB54_05260</name>
</gene>
<dbReference type="RefSeq" id="WP_125126626.1">
    <property type="nucleotide sequence ID" value="NZ_RHJS01000002.1"/>
</dbReference>
<reference evidence="9" key="1">
    <citation type="submission" date="2018-10" db="EMBL/GenBank/DDBJ databases">
        <title>Schaedlerella arabinophila gen. nov. sp. nov., isolated from the mouse intestinal tract and comparative analysis with the genome of the closely related altered Schaedler flora strain ASF502.</title>
        <authorList>
            <person name="Miyake S."/>
            <person name="Soh M."/>
            <person name="Seedorf H."/>
        </authorList>
    </citation>
    <scope>NUCLEOTIDE SEQUENCE [LARGE SCALE GENOMIC DNA]</scope>
    <source>
        <strain evidence="9">DSM 106076</strain>
    </source>
</reference>
<evidence type="ECO:0000256" key="7">
    <source>
        <dbReference type="ARBA" id="ARBA00044951"/>
    </source>
</evidence>
<dbReference type="Gene3D" id="2.60.120.10">
    <property type="entry name" value="Jelly Rolls"/>
    <property type="match status" value="1"/>
</dbReference>
<dbReference type="GO" id="GO:0047828">
    <property type="term" value="F:D-lyxose ketol-isomerase activity"/>
    <property type="evidence" value="ECO:0007669"/>
    <property type="project" value="UniProtKB-EC"/>
</dbReference>
<dbReference type="InterPro" id="IPR011051">
    <property type="entry name" value="RmlC_Cupin_sf"/>
</dbReference>
<comment type="similarity">
    <text evidence="7">Belongs to the D-lyxose ketol-isomerase family.</text>
</comment>
<evidence type="ECO:0000256" key="5">
    <source>
        <dbReference type="ARBA" id="ARBA00023277"/>
    </source>
</evidence>
<dbReference type="InterPro" id="IPR014710">
    <property type="entry name" value="RmlC-like_jellyroll"/>
</dbReference>
<comment type="caution">
    <text evidence="9">The sequence shown here is derived from an EMBL/GenBank/DDBJ whole genome shotgun (WGS) entry which is preliminary data.</text>
</comment>
<evidence type="ECO:0000256" key="1">
    <source>
        <dbReference type="ARBA" id="ARBA00001936"/>
    </source>
</evidence>
<dbReference type="CDD" id="cd20308">
    <property type="entry name" value="cupin_YdaE"/>
    <property type="match status" value="1"/>
</dbReference>
<dbReference type="GO" id="GO:0046872">
    <property type="term" value="F:metal ion binding"/>
    <property type="evidence" value="ECO:0007669"/>
    <property type="project" value="UniProtKB-KW"/>
</dbReference>
<dbReference type="EC" id="5.3.1.15" evidence="8"/>
<dbReference type="AlphaFoldDB" id="A0A426DDN7"/>
<keyword evidence="10" id="KW-1185">Reference proteome</keyword>
<dbReference type="Proteomes" id="UP000274920">
    <property type="component" value="Unassembled WGS sequence"/>
</dbReference>
<name>A0A426DDN7_9FIRM</name>
<evidence type="ECO:0000256" key="4">
    <source>
        <dbReference type="ARBA" id="ARBA00023235"/>
    </source>
</evidence>
<evidence type="ECO:0000256" key="3">
    <source>
        <dbReference type="ARBA" id="ARBA00023211"/>
    </source>
</evidence>
<keyword evidence="5" id="KW-0119">Carbohydrate metabolism</keyword>
<dbReference type="SUPFAM" id="SSF51182">
    <property type="entry name" value="RmlC-like cupins"/>
    <property type="match status" value="1"/>
</dbReference>
<organism evidence="9 10">
    <name type="scientific">Schaedlerella arabinosiphila</name>
    <dbReference type="NCBI Taxonomy" id="2044587"/>
    <lineage>
        <taxon>Bacteria</taxon>
        <taxon>Bacillati</taxon>
        <taxon>Bacillota</taxon>
        <taxon>Clostridia</taxon>
        <taxon>Lachnospirales</taxon>
        <taxon>Lachnospiraceae</taxon>
        <taxon>Schaedlerella</taxon>
    </lineage>
</organism>
<keyword evidence="2" id="KW-0479">Metal-binding</keyword>
<sequence>MKRSEYNKIKQEGLELMRKSGLYLTPDEEERMEVTDFGLNDPYHEGLMLHVYVNTKRCCAKELPMLPGQICAEHRHPPLSPENPGKEETFRCRYGEVYIHVPGEPTLNPKAKIPAGKEDVYTVWHEIVLKKGEQYTLAPNTKHWFQAGPEGAVVSEFSSYSDDGTDVYTDPAITRFTTIEED</sequence>
<evidence type="ECO:0000256" key="8">
    <source>
        <dbReference type="ARBA" id="ARBA00044972"/>
    </source>
</evidence>
<accession>A0A426DDN7</accession>
<keyword evidence="3" id="KW-0464">Manganese</keyword>
<evidence type="ECO:0000256" key="2">
    <source>
        <dbReference type="ARBA" id="ARBA00022723"/>
    </source>
</evidence>
<dbReference type="EMBL" id="RHJS01000002">
    <property type="protein sequence ID" value="RRK30848.1"/>
    <property type="molecule type" value="Genomic_DNA"/>
</dbReference>